<dbReference type="PANTHER" id="PTHR10217">
    <property type="entry name" value="VOLTAGE AND LIGAND GATED POTASSIUM CHANNEL"/>
    <property type="match status" value="1"/>
</dbReference>
<dbReference type="Proteomes" id="UP001189429">
    <property type="component" value="Unassembled WGS sequence"/>
</dbReference>
<organism evidence="2 3">
    <name type="scientific">Prorocentrum cordatum</name>
    <dbReference type="NCBI Taxonomy" id="2364126"/>
    <lineage>
        <taxon>Eukaryota</taxon>
        <taxon>Sar</taxon>
        <taxon>Alveolata</taxon>
        <taxon>Dinophyceae</taxon>
        <taxon>Prorocentrales</taxon>
        <taxon>Prorocentraceae</taxon>
        <taxon>Prorocentrum</taxon>
    </lineage>
</organism>
<dbReference type="InterPro" id="IPR018490">
    <property type="entry name" value="cNMP-bd_dom_sf"/>
</dbReference>
<gene>
    <name evidence="2" type="ORF">PCOR1329_LOCUS82623</name>
</gene>
<evidence type="ECO:0000313" key="2">
    <source>
        <dbReference type="EMBL" id="CAK0907668.1"/>
    </source>
</evidence>
<feature type="transmembrane region" description="Helical" evidence="1">
    <location>
        <begin position="67"/>
        <end position="87"/>
    </location>
</feature>
<keyword evidence="1" id="KW-0472">Membrane</keyword>
<dbReference type="Gene3D" id="2.60.120.10">
    <property type="entry name" value="Jelly Rolls"/>
    <property type="match status" value="1"/>
</dbReference>
<dbReference type="InterPro" id="IPR050818">
    <property type="entry name" value="KCNH_animal-type"/>
</dbReference>
<keyword evidence="1" id="KW-1133">Transmembrane helix</keyword>
<keyword evidence="3" id="KW-1185">Reference proteome</keyword>
<evidence type="ECO:0008006" key="4">
    <source>
        <dbReference type="Google" id="ProtNLM"/>
    </source>
</evidence>
<proteinExistence type="predicted"/>
<accession>A0ABN9YAF3</accession>
<dbReference type="SUPFAM" id="SSF51206">
    <property type="entry name" value="cAMP-binding domain-like"/>
    <property type="match status" value="1"/>
</dbReference>
<sequence length="412" mass="45747">MAQTVLSGRDLSTNSALRPRGPAPGAFVPVLARVQRAVGPLGPANWSITQFTPASMDVQPQNLAERVFTVVVVIFALVGFSYIVGSITGSLGQLRSMHAEESTLFWDLKRYLARNKVPRALSVRIQKYLEHAWQAQREKKSGKNVKLVSLLSEQLRSELKFEMAVPQMRIHPLLDSLINNSKVTVHRLANVAIEHKLLAAGDCLFYPMETANHMYIVVEGKFNYARLDSFGGLHKELVDKAEDWIAEAALWAGNWVHRGLCKAIEDSDNLTIDSNKFAEQVKLNPQAHEFVSSYARIFLEWLNSENPNNLSDISQGEYVSEQFAAFIPSTTSFRGGGSQGQSQEWRIDPGRDAFTPKRMLIADLGPIAHPAHDHAASQSGSYRRSIGDVSSIPARCPPLSWEGLPSPRYPMS</sequence>
<dbReference type="EMBL" id="CAUYUJ010021904">
    <property type="protein sequence ID" value="CAK0907668.1"/>
    <property type="molecule type" value="Genomic_DNA"/>
</dbReference>
<evidence type="ECO:0000256" key="1">
    <source>
        <dbReference type="SAM" id="Phobius"/>
    </source>
</evidence>
<protein>
    <recommendedName>
        <fullName evidence="4">Cyclic nucleotide-binding domain-containing protein</fullName>
    </recommendedName>
</protein>
<dbReference type="PANTHER" id="PTHR10217:SF435">
    <property type="entry name" value="POTASSIUM VOLTAGE-GATED CHANNEL PROTEIN EAG"/>
    <property type="match status" value="1"/>
</dbReference>
<comment type="caution">
    <text evidence="2">The sequence shown here is derived from an EMBL/GenBank/DDBJ whole genome shotgun (WGS) entry which is preliminary data.</text>
</comment>
<evidence type="ECO:0000313" key="3">
    <source>
        <dbReference type="Proteomes" id="UP001189429"/>
    </source>
</evidence>
<name>A0ABN9YAF3_9DINO</name>
<dbReference type="InterPro" id="IPR014710">
    <property type="entry name" value="RmlC-like_jellyroll"/>
</dbReference>
<dbReference type="Gene3D" id="1.10.287.630">
    <property type="entry name" value="Helix hairpin bin"/>
    <property type="match status" value="1"/>
</dbReference>
<keyword evidence="1" id="KW-0812">Transmembrane</keyword>
<reference evidence="2" key="1">
    <citation type="submission" date="2023-10" db="EMBL/GenBank/DDBJ databases">
        <authorList>
            <person name="Chen Y."/>
            <person name="Shah S."/>
            <person name="Dougan E. K."/>
            <person name="Thang M."/>
            <person name="Chan C."/>
        </authorList>
    </citation>
    <scope>NUCLEOTIDE SEQUENCE [LARGE SCALE GENOMIC DNA]</scope>
</reference>